<proteinExistence type="predicted"/>
<comment type="caution">
    <text evidence="3">The sequence shown here is derived from an EMBL/GenBank/DDBJ whole genome shotgun (WGS) entry which is preliminary data.</text>
</comment>
<evidence type="ECO:0000313" key="3">
    <source>
        <dbReference type="EMBL" id="GJE62637.1"/>
    </source>
</evidence>
<reference evidence="3" key="2">
    <citation type="submission" date="2021-08" db="EMBL/GenBank/DDBJ databases">
        <authorList>
            <person name="Tani A."/>
            <person name="Ola A."/>
            <person name="Ogura Y."/>
            <person name="Katsura K."/>
            <person name="Hayashi T."/>
        </authorList>
    </citation>
    <scope>NUCLEOTIDE SEQUENCE</scope>
    <source>
        <strain evidence="3">DSM 23632</strain>
    </source>
</reference>
<dbReference type="RefSeq" id="WP_238185275.1">
    <property type="nucleotide sequence ID" value="NZ_BPRB01000364.1"/>
</dbReference>
<protein>
    <submittedName>
        <fullName evidence="3">Uncharacterized protein</fullName>
    </submittedName>
</protein>
<accession>A0ABQ4U6Z0</accession>
<name>A0ABQ4U6Z0_9HYPH</name>
<sequence length="162" mass="16957">MIFSTRPLLRLSAPLALACALSGPAHAQAAVKLEGTCEKLVIAGLDASVHCKGVLMNVVSRNRTSFDFAAWDGQTLSFTGSGAQQERTEETDPLQPINLVTPGKSGESGVVRTPTVAVGACKFSTPAPARTAITCEATTPDNRVYAATFVTDTKPTPDAPQR</sequence>
<dbReference type="EMBL" id="BPRB01000364">
    <property type="protein sequence ID" value="GJE62637.1"/>
    <property type="molecule type" value="Genomic_DNA"/>
</dbReference>
<evidence type="ECO:0000256" key="2">
    <source>
        <dbReference type="SAM" id="SignalP"/>
    </source>
</evidence>
<feature type="chain" id="PRO_5046456070" evidence="2">
    <location>
        <begin position="28"/>
        <end position="162"/>
    </location>
</feature>
<keyword evidence="2" id="KW-0732">Signal</keyword>
<feature type="region of interest" description="Disordered" evidence="1">
    <location>
        <begin position="80"/>
        <end position="109"/>
    </location>
</feature>
<reference evidence="3" key="1">
    <citation type="journal article" date="2021" name="Front. Microbiol.">
        <title>Comprehensive Comparative Genomics and Phenotyping of Methylobacterium Species.</title>
        <authorList>
            <person name="Alessa O."/>
            <person name="Ogura Y."/>
            <person name="Fujitani Y."/>
            <person name="Takami H."/>
            <person name="Hayashi T."/>
            <person name="Sahin N."/>
            <person name="Tani A."/>
        </authorList>
    </citation>
    <scope>NUCLEOTIDE SEQUENCE</scope>
    <source>
        <strain evidence="3">DSM 23632</strain>
    </source>
</reference>
<evidence type="ECO:0000313" key="4">
    <source>
        <dbReference type="Proteomes" id="UP001055057"/>
    </source>
</evidence>
<keyword evidence="4" id="KW-1185">Reference proteome</keyword>
<organism evidence="3 4">
    <name type="scientific">Methylobacterium trifolii</name>
    <dbReference type="NCBI Taxonomy" id="1003092"/>
    <lineage>
        <taxon>Bacteria</taxon>
        <taxon>Pseudomonadati</taxon>
        <taxon>Pseudomonadota</taxon>
        <taxon>Alphaproteobacteria</taxon>
        <taxon>Hyphomicrobiales</taxon>
        <taxon>Methylobacteriaceae</taxon>
        <taxon>Methylobacterium</taxon>
    </lineage>
</organism>
<gene>
    <name evidence="3" type="ORF">MPOCJGCO_4770</name>
</gene>
<dbReference type="Proteomes" id="UP001055057">
    <property type="component" value="Unassembled WGS sequence"/>
</dbReference>
<evidence type="ECO:0000256" key="1">
    <source>
        <dbReference type="SAM" id="MobiDB-lite"/>
    </source>
</evidence>
<feature type="signal peptide" evidence="2">
    <location>
        <begin position="1"/>
        <end position="27"/>
    </location>
</feature>